<organism evidence="1 2">
    <name type="scientific">Colwellia psychrerythraea</name>
    <name type="common">Vibrio psychroerythus</name>
    <dbReference type="NCBI Taxonomy" id="28229"/>
    <lineage>
        <taxon>Bacteria</taxon>
        <taxon>Pseudomonadati</taxon>
        <taxon>Pseudomonadota</taxon>
        <taxon>Gammaproteobacteria</taxon>
        <taxon>Alteromonadales</taxon>
        <taxon>Colwelliaceae</taxon>
        <taxon>Colwellia</taxon>
    </lineage>
</organism>
<dbReference type="AlphaFoldDB" id="A0A099KLD8"/>
<proteinExistence type="predicted"/>
<dbReference type="Proteomes" id="UP000029843">
    <property type="component" value="Unassembled WGS sequence"/>
</dbReference>
<dbReference type="EMBL" id="JQED01000031">
    <property type="protein sequence ID" value="KGJ90762.1"/>
    <property type="molecule type" value="Genomic_DNA"/>
</dbReference>
<evidence type="ECO:0008006" key="3">
    <source>
        <dbReference type="Google" id="ProtNLM"/>
    </source>
</evidence>
<accession>A0A099KLD8</accession>
<protein>
    <recommendedName>
        <fullName evidence="3">Lipoprotein</fullName>
    </recommendedName>
</protein>
<dbReference type="PROSITE" id="PS51257">
    <property type="entry name" value="PROKAR_LIPOPROTEIN"/>
    <property type="match status" value="1"/>
</dbReference>
<evidence type="ECO:0000313" key="1">
    <source>
        <dbReference type="EMBL" id="KGJ90762.1"/>
    </source>
</evidence>
<name>A0A099KLD8_COLPS</name>
<comment type="caution">
    <text evidence="1">The sequence shown here is derived from an EMBL/GenBank/DDBJ whole genome shotgun (WGS) entry which is preliminary data.</text>
</comment>
<sequence>MIRVILLIFFIILSGCSTTERIPFVLSSAKISDISIKKSNESQREEYSFSFNYEINNYIETENTYFCSVTVLTLGGPSFMSHIEGKLTPCEITSSNGGGFIMWTSTSKKNVMSRNINSTYFLLDIFKKKVERLVIVSQIHS</sequence>
<reference evidence="1 2" key="1">
    <citation type="submission" date="2014-08" db="EMBL/GenBank/DDBJ databases">
        <title>Genomic and Phenotypic Diversity of Colwellia psychrerythraea strains from Disparate Marine Basins.</title>
        <authorList>
            <person name="Techtmann S.M."/>
            <person name="Stelling S.C."/>
            <person name="Utturkar S.M."/>
            <person name="Alshibli N."/>
            <person name="Harris A."/>
            <person name="Brown S.D."/>
            <person name="Hazen T.C."/>
        </authorList>
    </citation>
    <scope>NUCLEOTIDE SEQUENCE [LARGE SCALE GENOMIC DNA]</scope>
    <source>
        <strain evidence="1 2">ND2E</strain>
    </source>
</reference>
<evidence type="ECO:0000313" key="2">
    <source>
        <dbReference type="Proteomes" id="UP000029843"/>
    </source>
</evidence>
<gene>
    <name evidence="1" type="ORF">ND2E_0005</name>
</gene>